<comment type="caution">
    <text evidence="1">The sequence shown here is derived from an EMBL/GenBank/DDBJ whole genome shotgun (WGS) entry which is preliminary data.</text>
</comment>
<dbReference type="RefSeq" id="WP_163057369.1">
    <property type="nucleotide sequence ID" value="NZ_JAAGLI010000445.1"/>
</dbReference>
<evidence type="ECO:0000313" key="1">
    <source>
        <dbReference type="EMBL" id="NEA24328.1"/>
    </source>
</evidence>
<evidence type="ECO:0000313" key="2">
    <source>
        <dbReference type="Proteomes" id="UP000475532"/>
    </source>
</evidence>
<feature type="non-terminal residue" evidence="1">
    <location>
        <position position="42"/>
    </location>
</feature>
<dbReference type="Proteomes" id="UP000475532">
    <property type="component" value="Unassembled WGS sequence"/>
</dbReference>
<dbReference type="InterPro" id="IPR006311">
    <property type="entry name" value="TAT_signal"/>
</dbReference>
<sequence>MAETSEPTRRRFLGGVAAVGAGAAVGGALGGEASAQQAKAPA</sequence>
<dbReference type="PROSITE" id="PS51318">
    <property type="entry name" value="TAT"/>
    <property type="match status" value="1"/>
</dbReference>
<dbReference type="EMBL" id="JAAGLI010000445">
    <property type="protein sequence ID" value="NEA24328.1"/>
    <property type="molecule type" value="Genomic_DNA"/>
</dbReference>
<organism evidence="1 2">
    <name type="scientific">Actinomadura bangladeshensis</name>
    <dbReference type="NCBI Taxonomy" id="453573"/>
    <lineage>
        <taxon>Bacteria</taxon>
        <taxon>Bacillati</taxon>
        <taxon>Actinomycetota</taxon>
        <taxon>Actinomycetes</taxon>
        <taxon>Streptosporangiales</taxon>
        <taxon>Thermomonosporaceae</taxon>
        <taxon>Actinomadura</taxon>
    </lineage>
</organism>
<accession>A0A6L9QGU9</accession>
<name>A0A6L9QGU9_9ACTN</name>
<dbReference type="NCBIfam" id="TIGR01409">
    <property type="entry name" value="TAT_signal_seq"/>
    <property type="match status" value="1"/>
</dbReference>
<proteinExistence type="predicted"/>
<dbReference type="InterPro" id="IPR019546">
    <property type="entry name" value="TAT_signal_bac_arc"/>
</dbReference>
<gene>
    <name evidence="1" type="ORF">G3I70_17790</name>
</gene>
<reference evidence="1 2" key="1">
    <citation type="submission" date="2020-01" db="EMBL/GenBank/DDBJ databases">
        <title>Insect and environment-associated Actinomycetes.</title>
        <authorList>
            <person name="Currrie C."/>
            <person name="Chevrette M."/>
            <person name="Carlson C."/>
            <person name="Stubbendieck R."/>
            <person name="Wendt-Pienkowski E."/>
        </authorList>
    </citation>
    <scope>NUCLEOTIDE SEQUENCE [LARGE SCALE GENOMIC DNA]</scope>
    <source>
        <strain evidence="1 2">SID10258</strain>
    </source>
</reference>
<protein>
    <submittedName>
        <fullName evidence="1">Twin-arginine translocation signal domain-containing protein</fullName>
    </submittedName>
</protein>
<dbReference type="AlphaFoldDB" id="A0A6L9QGU9"/>